<accession>A0A2S9WTY1</accession>
<proteinExistence type="predicted"/>
<evidence type="ECO:0000313" key="1">
    <source>
        <dbReference type="EMBL" id="PRP66934.1"/>
    </source>
</evidence>
<keyword evidence="2" id="KW-1185">Reference proteome</keyword>
<dbReference type="PANTHER" id="PTHR33361:SF16">
    <property type="entry name" value="DUF885 DOMAIN-CONTAINING PROTEIN"/>
    <property type="match status" value="1"/>
</dbReference>
<gene>
    <name evidence="1" type="ORF">BST86_07395</name>
</gene>
<dbReference type="PANTHER" id="PTHR33361">
    <property type="entry name" value="GLR0591 PROTEIN"/>
    <property type="match status" value="1"/>
</dbReference>
<dbReference type="RefSeq" id="WP_105982717.1">
    <property type="nucleotide sequence ID" value="NZ_MQUC01000003.1"/>
</dbReference>
<dbReference type="PROSITE" id="PS51257">
    <property type="entry name" value="PROKAR_LIPOPROTEIN"/>
    <property type="match status" value="1"/>
</dbReference>
<protein>
    <recommendedName>
        <fullName evidence="3">DUF885 domain-containing protein</fullName>
    </recommendedName>
</protein>
<reference evidence="1 2" key="1">
    <citation type="submission" date="2016-11" db="EMBL/GenBank/DDBJ databases">
        <title>Trade-off between light-utilization and light-protection in marine flavobacteria.</title>
        <authorList>
            <person name="Kumagai Y."/>
        </authorList>
    </citation>
    <scope>NUCLEOTIDE SEQUENCE [LARGE SCALE GENOMIC DNA]</scope>
    <source>
        <strain evidence="1 2">JCM 17109</strain>
    </source>
</reference>
<sequence length="604" mass="69635">MRKTVFLAIILILGSCKNDNDSHAFAKAEQLKISQEFNNWLEAQFQKDLARDPEMQTQMGIKTDYGKWTDISSARDLEDKELAESRLKYLTKEVEEQALEGQDLLSYRLYKREQEQKIADYDYRLYSYPVNQMHGMQSEVPAFLINMHQIASESDALAYIERLKGIQPLFEELTNNLSLRETNGILLPRFVFEKVLKDSRNVITGAPFSDFGDKSTLAADFDEKINKLDLDAQRKEELKAMADEALLQYVMPAYENLITFLTDQQQRATGEDGAWKFPKGAEFYQHALNRTTTTSMTADEIHELGLKEVERIHNEMREIMKQVKFEGTLQDFFKFMRDDDQFYYPDTDAGKKRYLSEAKTKINAMKAKLPELFHTLPEADIIVKAVEPFRESSAGKAFYQQPATDGSRPGTYYANLYDMKAMPTYQMDALAYHEGIPGHHMQIAIAQELDSIPEFRKHSFYTAYVEGWGLYSELIPKEIGFYKDPYSDFGRLAMELWRACRLVVDTGIHSKKWSREEGIEYYMANTPNAESDAIKMVERHIIMPSQATAYKVGMNKILQLRAKALDALGEDFDIKDFHDVVLTNGSLPLSILEELVDEYIENTK</sequence>
<dbReference type="OrthoDB" id="9760040at2"/>
<name>A0A2S9WTY1_9FLAO</name>
<evidence type="ECO:0008006" key="3">
    <source>
        <dbReference type="Google" id="ProtNLM"/>
    </source>
</evidence>
<dbReference type="Pfam" id="PF05960">
    <property type="entry name" value="DUF885"/>
    <property type="match status" value="1"/>
</dbReference>
<organism evidence="1 2">
    <name type="scientific">Nonlabens agnitus</name>
    <dbReference type="NCBI Taxonomy" id="870484"/>
    <lineage>
        <taxon>Bacteria</taxon>
        <taxon>Pseudomonadati</taxon>
        <taxon>Bacteroidota</taxon>
        <taxon>Flavobacteriia</taxon>
        <taxon>Flavobacteriales</taxon>
        <taxon>Flavobacteriaceae</taxon>
        <taxon>Nonlabens</taxon>
    </lineage>
</organism>
<dbReference type="Proteomes" id="UP000239532">
    <property type="component" value="Unassembled WGS sequence"/>
</dbReference>
<dbReference type="EMBL" id="MQUC01000003">
    <property type="protein sequence ID" value="PRP66934.1"/>
    <property type="molecule type" value="Genomic_DNA"/>
</dbReference>
<evidence type="ECO:0000313" key="2">
    <source>
        <dbReference type="Proteomes" id="UP000239532"/>
    </source>
</evidence>
<dbReference type="AlphaFoldDB" id="A0A2S9WTY1"/>
<dbReference type="InterPro" id="IPR010281">
    <property type="entry name" value="DUF885"/>
</dbReference>
<comment type="caution">
    <text evidence="1">The sequence shown here is derived from an EMBL/GenBank/DDBJ whole genome shotgun (WGS) entry which is preliminary data.</text>
</comment>